<evidence type="ECO:0000313" key="2">
    <source>
        <dbReference type="EMBL" id="KXX78197.1"/>
    </source>
</evidence>
<dbReference type="AlphaFoldDB" id="A0A175W392"/>
<sequence length="452" mass="50857">MARSDITYTYYYAGPSDSSDTTVRESDRCGVDGCGKKQCYCEIGDEKTRLYSKYCYHHTCERTFPVEEGYHCAHPKKKEYRYCRDHQKCAEPGCRELGEYRGGHGDPYVPYVCDQRESRTTGTMFPPLTQTTDRCTVPHCESLAHDRQQQRCTTHLTKCTVSGCDRPCYLHRDGRLDLACVVHYGNFKCAWAGCTRRKPGYDVKYCLAHKCSIHNCGNGRDPTGGSVCVTRKRPFNPIRSNQILTTITTDRCSFASCPNAVADPSSPSSLTCLEEHTCRIRGCLLPRSRSSSNSSAPPSSLFCRAHTCGMPGCTREACFPSSRYCAERHACAVAGCAEPRLDATPSASGRASLSPNDYVLPALGGRCAKHAAAAAGAADRERHERRGRAASVDVRVDLDGLRERFDRERKRLSDDVGRMTRLEREREERERRERERGDGYSGYPGWERWYER</sequence>
<feature type="region of interest" description="Disordered" evidence="1">
    <location>
        <begin position="422"/>
        <end position="452"/>
    </location>
</feature>
<accession>A0A175W392</accession>
<dbReference type="OrthoDB" id="4561491at2759"/>
<evidence type="ECO:0000313" key="3">
    <source>
        <dbReference type="Proteomes" id="UP000078237"/>
    </source>
</evidence>
<evidence type="ECO:0000256" key="1">
    <source>
        <dbReference type="SAM" id="MobiDB-lite"/>
    </source>
</evidence>
<dbReference type="Proteomes" id="UP000078237">
    <property type="component" value="Unassembled WGS sequence"/>
</dbReference>
<proteinExistence type="predicted"/>
<dbReference type="EMBL" id="LCTW02000130">
    <property type="protein sequence ID" value="KXX78197.1"/>
    <property type="molecule type" value="Genomic_DNA"/>
</dbReference>
<gene>
    <name evidence="2" type="ORF">MMYC01_205479</name>
</gene>
<protein>
    <submittedName>
        <fullName evidence="2">Uncharacterized protein</fullName>
    </submittedName>
</protein>
<name>A0A175W392_9PEZI</name>
<dbReference type="VEuPathDB" id="FungiDB:MMYC01_205479"/>
<organism evidence="2 3">
    <name type="scientific">Madurella mycetomatis</name>
    <dbReference type="NCBI Taxonomy" id="100816"/>
    <lineage>
        <taxon>Eukaryota</taxon>
        <taxon>Fungi</taxon>
        <taxon>Dikarya</taxon>
        <taxon>Ascomycota</taxon>
        <taxon>Pezizomycotina</taxon>
        <taxon>Sordariomycetes</taxon>
        <taxon>Sordariomycetidae</taxon>
        <taxon>Sordariales</taxon>
        <taxon>Sordariales incertae sedis</taxon>
        <taxon>Madurella</taxon>
    </lineage>
</organism>
<keyword evidence="3" id="KW-1185">Reference proteome</keyword>
<comment type="caution">
    <text evidence="2">The sequence shown here is derived from an EMBL/GenBank/DDBJ whole genome shotgun (WGS) entry which is preliminary data.</text>
</comment>
<reference evidence="2 3" key="1">
    <citation type="journal article" date="2016" name="Genome Announc.">
        <title>Genome Sequence of Madurella mycetomatis mm55, Isolated from a Human Mycetoma Case in Sudan.</title>
        <authorList>
            <person name="Smit S."/>
            <person name="Derks M.F."/>
            <person name="Bervoets S."/>
            <person name="Fahal A."/>
            <person name="van Leeuwen W."/>
            <person name="van Belkum A."/>
            <person name="van de Sande W.W."/>
        </authorList>
    </citation>
    <scope>NUCLEOTIDE SEQUENCE [LARGE SCALE GENOMIC DNA]</scope>
    <source>
        <strain evidence="3">mm55</strain>
    </source>
</reference>
<feature type="compositionally biased region" description="Basic and acidic residues" evidence="1">
    <location>
        <begin position="422"/>
        <end position="438"/>
    </location>
</feature>